<name>A0A8S2SGJ8_9BILA</name>
<sequence length="74" mass="8543">MLTYRDGTEAKDNSLLKLNPNVFLIQFYSDGIGVTNPIGPKKDEHKLTLYYFVLEDLPDVVRSMLHQLVLLEYV</sequence>
<evidence type="ECO:0000313" key="1">
    <source>
        <dbReference type="EMBL" id="CAF4219909.1"/>
    </source>
</evidence>
<dbReference type="EMBL" id="CAJOBI010021568">
    <property type="protein sequence ID" value="CAF4219909.1"/>
    <property type="molecule type" value="Genomic_DNA"/>
</dbReference>
<protein>
    <submittedName>
        <fullName evidence="1">Uncharacterized protein</fullName>
    </submittedName>
</protein>
<reference evidence="1" key="1">
    <citation type="submission" date="2021-02" db="EMBL/GenBank/DDBJ databases">
        <authorList>
            <person name="Nowell W R."/>
        </authorList>
    </citation>
    <scope>NUCLEOTIDE SEQUENCE</scope>
</reference>
<dbReference type="Proteomes" id="UP000676336">
    <property type="component" value="Unassembled WGS sequence"/>
</dbReference>
<comment type="caution">
    <text evidence="1">The sequence shown here is derived from an EMBL/GenBank/DDBJ whole genome shotgun (WGS) entry which is preliminary data.</text>
</comment>
<accession>A0A8S2SGJ8</accession>
<organism evidence="1 2">
    <name type="scientific">Rotaria magnacalcarata</name>
    <dbReference type="NCBI Taxonomy" id="392030"/>
    <lineage>
        <taxon>Eukaryota</taxon>
        <taxon>Metazoa</taxon>
        <taxon>Spiralia</taxon>
        <taxon>Gnathifera</taxon>
        <taxon>Rotifera</taxon>
        <taxon>Eurotatoria</taxon>
        <taxon>Bdelloidea</taxon>
        <taxon>Philodinida</taxon>
        <taxon>Philodinidae</taxon>
        <taxon>Rotaria</taxon>
    </lineage>
</organism>
<dbReference type="AlphaFoldDB" id="A0A8S2SGJ8"/>
<feature type="non-terminal residue" evidence="1">
    <location>
        <position position="74"/>
    </location>
</feature>
<proteinExistence type="predicted"/>
<evidence type="ECO:0000313" key="2">
    <source>
        <dbReference type="Proteomes" id="UP000676336"/>
    </source>
</evidence>
<gene>
    <name evidence="1" type="ORF">SMN809_LOCUS22675</name>
</gene>